<dbReference type="AlphaFoldDB" id="A0A1H9VCE5"/>
<feature type="compositionally biased region" description="Low complexity" evidence="1">
    <location>
        <begin position="723"/>
        <end position="735"/>
    </location>
</feature>
<feature type="compositionally biased region" description="Low complexity" evidence="1">
    <location>
        <begin position="790"/>
        <end position="813"/>
    </location>
</feature>
<feature type="compositionally biased region" description="Acidic residues" evidence="1">
    <location>
        <begin position="702"/>
        <end position="712"/>
    </location>
</feature>
<accession>A0A1H9VCE5</accession>
<dbReference type="GO" id="GO:0003779">
    <property type="term" value="F:actin binding"/>
    <property type="evidence" value="ECO:0007669"/>
    <property type="project" value="TreeGrafter"/>
</dbReference>
<evidence type="ECO:0000313" key="5">
    <source>
        <dbReference type="Proteomes" id="UP000182584"/>
    </source>
</evidence>
<evidence type="ECO:0000256" key="1">
    <source>
        <dbReference type="SAM" id="MobiDB-lite"/>
    </source>
</evidence>
<dbReference type="Proteomes" id="UP000182584">
    <property type="component" value="Unassembled WGS sequence"/>
</dbReference>
<keyword evidence="2" id="KW-1133">Transmembrane helix</keyword>
<dbReference type="SUPFAM" id="SSF48452">
    <property type="entry name" value="TPR-like"/>
    <property type="match status" value="1"/>
</dbReference>
<dbReference type="Gene3D" id="1.25.40.10">
    <property type="entry name" value="Tetratricopeptide repeat domain"/>
    <property type="match status" value="1"/>
</dbReference>
<dbReference type="InterPro" id="IPR011990">
    <property type="entry name" value="TPR-like_helical_dom_sf"/>
</dbReference>
<feature type="compositionally biased region" description="Basic and acidic residues" evidence="1">
    <location>
        <begin position="37"/>
        <end position="115"/>
    </location>
</feature>
<evidence type="ECO:0000259" key="3">
    <source>
        <dbReference type="Pfam" id="PF17780"/>
    </source>
</evidence>
<feature type="domain" description="OCRE" evidence="3">
    <location>
        <begin position="755"/>
        <end position="796"/>
    </location>
</feature>
<dbReference type="InterPro" id="IPR026074">
    <property type="entry name" value="MAP1"/>
</dbReference>
<sequence length="813" mass="89905">MANDKNNKRVNENKNENIDKDTKSREKDTKSMNNDTKNTENDNSVKKDTKGKENDNSIKKDTKGKENDNSVKNDTKSIEDNNVKKDTKGIEKNTDDSLESTKKTEESDASKKEEYVTTVDPEEALFENEEQKDSEAGSLDLGSEDSKEKNKDDTRTLSSKEDKDASGSGDDTSDSADEDDNDEDIARAQKKARFWKAFDIGQIVLIFVLLFVCLFGTYKLYQNMTAVRFTRALALAQAAQNNGDYADAIKYYEQAIGVDSKSLIAYEELANCYATLNDTENVMNVLYNGWLNTSDQSMLDNYISLKLNSVIATIQTSGGSFEAVEDVLDVLKIDGSNEDALQLLGTLYSYCMIDKNSSGDSVLFWSMDEDEATFDQYIEAVSSMLDIYEIYPSDELEMLIARYIIPEGNVVWINTRNCSDYALLVKDARTLLGESSSLNSFIACLEDADKVSGVFDSIWPLIESGDVEPFRDFMISDDVISLKEYLISGEDQYLELEMENAFCQEGIVMTLEDNLWTYHFPDFSENPATKGVITLQLTYDEVQAAEEAKAEIAEQAELESEESAIEDASEDVSEDAVEDDSNDDFENASKDASENASNGASEDASKDASEEASKDNSEDETDLEENAEEDEEVIRSGKISMNYEPSVSGGTYFPHVTYYLTCEYEGELVNYTYQEVITSEDGTKTRTTISNWGDEDLETVVDEELEEEEDTSSDNVTTQPAQTNEEPAATTTTPNVIVDPETGAMYDPNTGLQIDPNTGFYIDPATGLYIDPNTWTYIDPATGAVVDPNAAAQTPDAATPEAAPDAAAQGAGA</sequence>
<proteinExistence type="predicted"/>
<evidence type="ECO:0000256" key="2">
    <source>
        <dbReference type="SAM" id="Phobius"/>
    </source>
</evidence>
<dbReference type="Pfam" id="PF17780">
    <property type="entry name" value="OCRE"/>
    <property type="match status" value="1"/>
</dbReference>
<dbReference type="GO" id="GO:0005829">
    <property type="term" value="C:cytosol"/>
    <property type="evidence" value="ECO:0007669"/>
    <property type="project" value="TreeGrafter"/>
</dbReference>
<gene>
    <name evidence="4" type="ORF">SAMN04487884_12266</name>
</gene>
<name>A0A1H9VCE5_BUTFI</name>
<dbReference type="GO" id="GO:0005874">
    <property type="term" value="C:microtubule"/>
    <property type="evidence" value="ECO:0007669"/>
    <property type="project" value="InterPro"/>
</dbReference>
<dbReference type="EMBL" id="FOGJ01000022">
    <property type="protein sequence ID" value="SES19258.1"/>
    <property type="molecule type" value="Genomic_DNA"/>
</dbReference>
<feature type="transmembrane region" description="Helical" evidence="2">
    <location>
        <begin position="197"/>
        <end position="221"/>
    </location>
</feature>
<dbReference type="PANTHER" id="PTHR13843:SF12">
    <property type="entry name" value="ATPASE F1_V1_A1 COMPLEX ALPHA_BETA SUBUNIT NUCLEOTIDE-BINDING DOMAIN-CONTAINING PROTEIN"/>
    <property type="match status" value="1"/>
</dbReference>
<feature type="region of interest" description="Disordered" evidence="1">
    <location>
        <begin position="702"/>
        <end position="736"/>
    </location>
</feature>
<feature type="compositionally biased region" description="Basic and acidic residues" evidence="1">
    <location>
        <begin position="144"/>
        <end position="165"/>
    </location>
</feature>
<dbReference type="InterPro" id="IPR041591">
    <property type="entry name" value="OCRE"/>
</dbReference>
<dbReference type="RefSeq" id="WP_074757577.1">
    <property type="nucleotide sequence ID" value="NZ_FOGJ01000022.1"/>
</dbReference>
<feature type="compositionally biased region" description="Acidic residues" evidence="1">
    <location>
        <begin position="617"/>
        <end position="632"/>
    </location>
</feature>
<feature type="compositionally biased region" description="Basic and acidic residues" evidence="1">
    <location>
        <begin position="1"/>
        <end position="30"/>
    </location>
</feature>
<feature type="region of interest" description="Disordered" evidence="1">
    <location>
        <begin position="1"/>
        <end position="182"/>
    </location>
</feature>
<feature type="compositionally biased region" description="Basic and acidic residues" evidence="1">
    <location>
        <begin position="603"/>
        <end position="616"/>
    </location>
</feature>
<evidence type="ECO:0000313" key="4">
    <source>
        <dbReference type="EMBL" id="SES19258.1"/>
    </source>
</evidence>
<organism evidence="4 5">
    <name type="scientific">Butyrivibrio fibrisolvens</name>
    <dbReference type="NCBI Taxonomy" id="831"/>
    <lineage>
        <taxon>Bacteria</taxon>
        <taxon>Bacillati</taxon>
        <taxon>Bacillota</taxon>
        <taxon>Clostridia</taxon>
        <taxon>Lachnospirales</taxon>
        <taxon>Lachnospiraceae</taxon>
        <taxon>Butyrivibrio</taxon>
    </lineage>
</organism>
<feature type="compositionally biased region" description="Acidic residues" evidence="1">
    <location>
        <begin position="171"/>
        <end position="182"/>
    </location>
</feature>
<dbReference type="PANTHER" id="PTHR13843">
    <property type="entry name" value="MICROTUBULE-ASSOCIATED PROTEIN"/>
    <property type="match status" value="1"/>
</dbReference>
<reference evidence="4 5" key="1">
    <citation type="submission" date="2016-10" db="EMBL/GenBank/DDBJ databases">
        <authorList>
            <person name="de Groot N.N."/>
        </authorList>
    </citation>
    <scope>NUCLEOTIDE SEQUENCE [LARGE SCALE GENOMIC DNA]</scope>
    <source>
        <strain evidence="4 5">AR40</strain>
    </source>
</reference>
<keyword evidence="2" id="KW-0812">Transmembrane</keyword>
<feature type="compositionally biased region" description="Acidic residues" evidence="1">
    <location>
        <begin position="554"/>
        <end position="586"/>
    </location>
</feature>
<dbReference type="GO" id="GO:0008017">
    <property type="term" value="F:microtubule binding"/>
    <property type="evidence" value="ECO:0007669"/>
    <property type="project" value="InterPro"/>
</dbReference>
<feature type="region of interest" description="Disordered" evidence="1">
    <location>
        <begin position="553"/>
        <end position="639"/>
    </location>
</feature>
<dbReference type="GO" id="GO:0005875">
    <property type="term" value="C:microtubule associated complex"/>
    <property type="evidence" value="ECO:0007669"/>
    <property type="project" value="TreeGrafter"/>
</dbReference>
<dbReference type="GO" id="GO:0031114">
    <property type="term" value="P:regulation of microtubule depolymerization"/>
    <property type="evidence" value="ECO:0007669"/>
    <property type="project" value="TreeGrafter"/>
</dbReference>
<dbReference type="InterPro" id="IPR035617">
    <property type="entry name" value="RBM6_OCRE"/>
</dbReference>
<dbReference type="GO" id="GO:0000226">
    <property type="term" value="P:microtubule cytoskeleton organization"/>
    <property type="evidence" value="ECO:0007669"/>
    <property type="project" value="InterPro"/>
</dbReference>
<protein>
    <submittedName>
        <fullName evidence="4">TPR repeat-containing protein</fullName>
    </submittedName>
</protein>
<keyword evidence="2" id="KW-0472">Membrane</keyword>
<feature type="region of interest" description="Disordered" evidence="1">
    <location>
        <begin position="789"/>
        <end position="813"/>
    </location>
</feature>
<dbReference type="CDD" id="cd16163">
    <property type="entry name" value="OCRE_RBM6"/>
    <property type="match status" value="1"/>
</dbReference>